<proteinExistence type="predicted"/>
<evidence type="ECO:0000313" key="3">
    <source>
        <dbReference type="Proteomes" id="UP000240830"/>
    </source>
</evidence>
<name>A0A2H9TGK8_9FUNG</name>
<protein>
    <submittedName>
        <fullName evidence="2">Uncharacterized protein</fullName>
    </submittedName>
</protein>
<dbReference type="EMBL" id="MTSL01000205">
    <property type="protein sequence ID" value="PJF16856.1"/>
    <property type="molecule type" value="Genomic_DNA"/>
</dbReference>
<sequence>MHGLSLDAIEPTEEGQLDDLDSVFAETEELPKTLTVDGRGYGTWLPGEASKASSQEHASAIIKDILMRRPPAISPTLPCLEPDLSSLKTDPLDLDPIPEVSSSPKRHKTKPPSGTATPRTSRRPSASTDKPKSTRTPEVAKLQEYFKRMEDVESKEQHSVLEIFIQLLGYNRRVEITDWSFGKDGNYRECQDAQEFQSLVNLVEYSFLYLILKRIQIKAATGNSDSSVLLTHLAQVSALREQSRRLYLRALHYHASATSPLLPLTTFLAEIKKL</sequence>
<accession>A0A2H9TGK8</accession>
<comment type="caution">
    <text evidence="2">The sequence shown here is derived from an EMBL/GenBank/DDBJ whole genome shotgun (WGS) entry which is preliminary data.</text>
</comment>
<dbReference type="Proteomes" id="UP000240830">
    <property type="component" value="Unassembled WGS sequence"/>
</dbReference>
<evidence type="ECO:0000313" key="2">
    <source>
        <dbReference type="EMBL" id="PJF16856.1"/>
    </source>
</evidence>
<dbReference type="AlphaFoldDB" id="A0A2H9TGK8"/>
<evidence type="ECO:0000256" key="1">
    <source>
        <dbReference type="SAM" id="MobiDB-lite"/>
    </source>
</evidence>
<feature type="compositionally biased region" description="Polar residues" evidence="1">
    <location>
        <begin position="112"/>
        <end position="128"/>
    </location>
</feature>
<feature type="region of interest" description="Disordered" evidence="1">
    <location>
        <begin position="77"/>
        <end position="138"/>
    </location>
</feature>
<reference evidence="2 3" key="1">
    <citation type="submission" date="2016-10" db="EMBL/GenBank/DDBJ databases">
        <title>The genome of Paramicrosporidium saccamoebae is the missing link in understanding Cryptomycota and Microsporidia evolution.</title>
        <authorList>
            <person name="Quandt C.A."/>
            <person name="Beaudet D."/>
            <person name="Corsaro D."/>
            <person name="Michel R."/>
            <person name="Corradi N."/>
            <person name="James T."/>
        </authorList>
    </citation>
    <scope>NUCLEOTIDE SEQUENCE [LARGE SCALE GENOMIC DNA]</scope>
    <source>
        <strain evidence="2 3">KSL3</strain>
    </source>
</reference>
<keyword evidence="3" id="KW-1185">Reference proteome</keyword>
<organism evidence="2 3">
    <name type="scientific">Paramicrosporidium saccamoebae</name>
    <dbReference type="NCBI Taxonomy" id="1246581"/>
    <lineage>
        <taxon>Eukaryota</taxon>
        <taxon>Fungi</taxon>
        <taxon>Fungi incertae sedis</taxon>
        <taxon>Cryptomycota</taxon>
        <taxon>Cryptomycota incertae sedis</taxon>
        <taxon>Paramicrosporidium</taxon>
    </lineage>
</organism>
<gene>
    <name evidence="2" type="ORF">PSACC_03339</name>
</gene>